<dbReference type="RefSeq" id="WP_341411326.1">
    <property type="nucleotide sequence ID" value="NZ_JBBUTH010000008.1"/>
</dbReference>
<reference evidence="2 3" key="1">
    <citation type="submission" date="2024-04" db="EMBL/GenBank/DDBJ databases">
        <title>Novel species of the genus Ideonella isolated from streams.</title>
        <authorList>
            <person name="Lu H."/>
        </authorList>
    </citation>
    <scope>NUCLEOTIDE SEQUENCE [LARGE SCALE GENOMIC DNA]</scope>
    <source>
        <strain evidence="2 3">DXS22W</strain>
    </source>
</reference>
<keyword evidence="1" id="KW-0732">Signal</keyword>
<organism evidence="2 3">
    <name type="scientific">Pseudaquabacterium inlustre</name>
    <dbReference type="NCBI Taxonomy" id="2984192"/>
    <lineage>
        <taxon>Bacteria</taxon>
        <taxon>Pseudomonadati</taxon>
        <taxon>Pseudomonadota</taxon>
        <taxon>Betaproteobacteria</taxon>
        <taxon>Burkholderiales</taxon>
        <taxon>Sphaerotilaceae</taxon>
        <taxon>Pseudaquabacterium</taxon>
    </lineage>
</organism>
<dbReference type="Proteomes" id="UP001365405">
    <property type="component" value="Unassembled WGS sequence"/>
</dbReference>
<evidence type="ECO:0000256" key="1">
    <source>
        <dbReference type="SAM" id="SignalP"/>
    </source>
</evidence>
<dbReference type="EMBL" id="JBBUTH010000008">
    <property type="protein sequence ID" value="MEK8051624.1"/>
    <property type="molecule type" value="Genomic_DNA"/>
</dbReference>
<protein>
    <recommendedName>
        <fullName evidence="4">Phosphate starvation-inducible protein PsiF</fullName>
    </recommendedName>
</protein>
<feature type="chain" id="PRO_5045491834" description="Phosphate starvation-inducible protein PsiF" evidence="1">
    <location>
        <begin position="25"/>
        <end position="92"/>
    </location>
</feature>
<proteinExistence type="predicted"/>
<feature type="signal peptide" evidence="1">
    <location>
        <begin position="1"/>
        <end position="24"/>
    </location>
</feature>
<name>A0ABU9CIF0_9BURK</name>
<gene>
    <name evidence="2" type="ORF">AACH10_15345</name>
</gene>
<sequence>MLKQLSTVAVAMFLAAGVTTHAFAEDKAACEKQADEKKLHGAAKNSFVKKCSGGAAAAKSPAAEACEKQAGEKKLHGAAKNSFVKKCTADAK</sequence>
<evidence type="ECO:0000313" key="2">
    <source>
        <dbReference type="EMBL" id="MEK8051624.1"/>
    </source>
</evidence>
<keyword evidence="3" id="KW-1185">Reference proteome</keyword>
<accession>A0ABU9CIF0</accession>
<evidence type="ECO:0000313" key="3">
    <source>
        <dbReference type="Proteomes" id="UP001365405"/>
    </source>
</evidence>
<comment type="caution">
    <text evidence="2">The sequence shown here is derived from an EMBL/GenBank/DDBJ whole genome shotgun (WGS) entry which is preliminary data.</text>
</comment>
<evidence type="ECO:0008006" key="4">
    <source>
        <dbReference type="Google" id="ProtNLM"/>
    </source>
</evidence>